<proteinExistence type="predicted"/>
<accession>A0A8S5RZZ2</accession>
<sequence>MTDTQLYDKDKNKIYPTTYAQFVKSEARQNVTNSTVEEDIKFILEQIDDLTNSSEAVGGVDISISYIRLDTSDVEKVK</sequence>
<reference evidence="1" key="1">
    <citation type="journal article" date="2021" name="Proc. Natl. Acad. Sci. U.S.A.">
        <title>A Catalog of Tens of Thousands of Viruses from Human Metagenomes Reveals Hidden Associations with Chronic Diseases.</title>
        <authorList>
            <person name="Tisza M.J."/>
            <person name="Buck C.B."/>
        </authorList>
    </citation>
    <scope>NUCLEOTIDE SEQUENCE</scope>
    <source>
        <strain evidence="1">Ct8Lf7</strain>
    </source>
</reference>
<name>A0A8S5RZZ2_9CAUD</name>
<dbReference type="EMBL" id="BK032511">
    <property type="protein sequence ID" value="DAF44341.1"/>
    <property type="molecule type" value="Genomic_DNA"/>
</dbReference>
<evidence type="ECO:0000313" key="1">
    <source>
        <dbReference type="EMBL" id="DAF44341.1"/>
    </source>
</evidence>
<organism evidence="1">
    <name type="scientific">Podoviridae sp. ct8Lf7</name>
    <dbReference type="NCBI Taxonomy" id="2827723"/>
    <lineage>
        <taxon>Viruses</taxon>
        <taxon>Duplodnaviria</taxon>
        <taxon>Heunggongvirae</taxon>
        <taxon>Uroviricota</taxon>
        <taxon>Caudoviricetes</taxon>
    </lineage>
</organism>
<protein>
    <submittedName>
        <fullName evidence="1">Uncharacterized protein</fullName>
    </submittedName>
</protein>